<dbReference type="OrthoDB" id="1880850at2759"/>
<dbReference type="GO" id="GO:0000148">
    <property type="term" value="C:1,3-beta-D-glucan synthase complex"/>
    <property type="evidence" value="ECO:0007669"/>
    <property type="project" value="InterPro"/>
</dbReference>
<evidence type="ECO:0000259" key="2">
    <source>
        <dbReference type="Pfam" id="PF02364"/>
    </source>
</evidence>
<evidence type="ECO:0000256" key="1">
    <source>
        <dbReference type="SAM" id="MobiDB-lite"/>
    </source>
</evidence>
<dbReference type="GO" id="GO:0006075">
    <property type="term" value="P:(1-&gt;3)-beta-D-glucan biosynthetic process"/>
    <property type="evidence" value="ECO:0007669"/>
    <property type="project" value="InterPro"/>
</dbReference>
<accession>A0A286UFC0</accession>
<dbReference type="Proteomes" id="UP000217199">
    <property type="component" value="Unassembled WGS sequence"/>
</dbReference>
<dbReference type="InParanoid" id="A0A286UFC0"/>
<name>A0A286UFC0_9AGAM</name>
<dbReference type="GO" id="GO:0003843">
    <property type="term" value="F:1,3-beta-D-glucan synthase activity"/>
    <property type="evidence" value="ECO:0007669"/>
    <property type="project" value="InterPro"/>
</dbReference>
<dbReference type="Pfam" id="PF02364">
    <property type="entry name" value="Glucan_synthase"/>
    <property type="match status" value="1"/>
</dbReference>
<dbReference type="EMBL" id="NBII01000006">
    <property type="protein sequence ID" value="PAV18303.1"/>
    <property type="molecule type" value="Genomic_DNA"/>
</dbReference>
<sequence length="235" mass="26818">MINGQSPFGGSDERSGSAKTADNLPLSTVLGSIKSSAPEFTLRTRIWASLRAQTFYRTVSVIMNHAKAIKLLYRVENPKVLQLFGRDTDKLERELERMTRKKFKFVSYLDEEPSQHESGGTRLFSALINGQTELIAETGRRRPKFRIELPGNPILGNDFVVDYRKYLWWMPCNNAWSQVFVLESRAFDSKAVVHTSSFNSTHFTIKSKINDWLVGKGERRGEDGNEGDEKIPLRK</sequence>
<protein>
    <submittedName>
        <fullName evidence="3">1,3-beta-glucan synthase</fullName>
    </submittedName>
</protein>
<comment type="caution">
    <text evidence="3">The sequence shown here is derived from an EMBL/GenBank/DDBJ whole genome shotgun (WGS) entry which is preliminary data.</text>
</comment>
<organism evidence="3 4">
    <name type="scientific">Pyrrhoderma noxium</name>
    <dbReference type="NCBI Taxonomy" id="2282107"/>
    <lineage>
        <taxon>Eukaryota</taxon>
        <taxon>Fungi</taxon>
        <taxon>Dikarya</taxon>
        <taxon>Basidiomycota</taxon>
        <taxon>Agaricomycotina</taxon>
        <taxon>Agaricomycetes</taxon>
        <taxon>Hymenochaetales</taxon>
        <taxon>Hymenochaetaceae</taxon>
        <taxon>Pyrrhoderma</taxon>
    </lineage>
</organism>
<evidence type="ECO:0000313" key="4">
    <source>
        <dbReference type="Proteomes" id="UP000217199"/>
    </source>
</evidence>
<dbReference type="STRING" id="2282107.A0A286UFC0"/>
<dbReference type="GO" id="GO:0016020">
    <property type="term" value="C:membrane"/>
    <property type="evidence" value="ECO:0007669"/>
    <property type="project" value="InterPro"/>
</dbReference>
<dbReference type="AlphaFoldDB" id="A0A286UFC0"/>
<evidence type="ECO:0000313" key="3">
    <source>
        <dbReference type="EMBL" id="PAV18303.1"/>
    </source>
</evidence>
<keyword evidence="4" id="KW-1185">Reference proteome</keyword>
<reference evidence="3 4" key="1">
    <citation type="journal article" date="2017" name="Mol. Ecol.">
        <title>Comparative and population genomic landscape of Phellinus noxius: A hypervariable fungus causing root rot in trees.</title>
        <authorList>
            <person name="Chung C.L."/>
            <person name="Lee T.J."/>
            <person name="Akiba M."/>
            <person name="Lee H.H."/>
            <person name="Kuo T.H."/>
            <person name="Liu D."/>
            <person name="Ke H.M."/>
            <person name="Yokoi T."/>
            <person name="Roa M.B."/>
            <person name="Lu M.J."/>
            <person name="Chang Y.Y."/>
            <person name="Ann P.J."/>
            <person name="Tsai J.N."/>
            <person name="Chen C.Y."/>
            <person name="Tzean S.S."/>
            <person name="Ota Y."/>
            <person name="Hattori T."/>
            <person name="Sahashi N."/>
            <person name="Liou R.F."/>
            <person name="Kikuchi T."/>
            <person name="Tsai I.J."/>
        </authorList>
    </citation>
    <scope>NUCLEOTIDE SEQUENCE [LARGE SCALE GENOMIC DNA]</scope>
    <source>
        <strain evidence="3 4">FFPRI411160</strain>
    </source>
</reference>
<feature type="region of interest" description="Disordered" evidence="1">
    <location>
        <begin position="216"/>
        <end position="235"/>
    </location>
</feature>
<feature type="region of interest" description="Disordered" evidence="1">
    <location>
        <begin position="1"/>
        <end position="21"/>
    </location>
</feature>
<feature type="domain" description="Glycosyl transferase 48" evidence="2">
    <location>
        <begin position="14"/>
        <end position="106"/>
    </location>
</feature>
<gene>
    <name evidence="3" type="ORF">PNOK_0678900</name>
</gene>
<proteinExistence type="predicted"/>
<dbReference type="InterPro" id="IPR003440">
    <property type="entry name" value="Glyco_trans_48_dom"/>
</dbReference>